<accession>A0A918VMR7</accession>
<dbReference type="Pfam" id="PF09347">
    <property type="entry name" value="DUF1989"/>
    <property type="match status" value="1"/>
</dbReference>
<gene>
    <name evidence="2" type="ORF">GCM10007989_05350</name>
</gene>
<dbReference type="PANTHER" id="PTHR31527">
    <property type="entry name" value="RE64534P"/>
    <property type="match status" value="1"/>
</dbReference>
<dbReference type="EMBL" id="BMZE01000001">
    <property type="protein sequence ID" value="GHA13678.1"/>
    <property type="molecule type" value="Genomic_DNA"/>
</dbReference>
<name>A0A918VMR7_9HYPH</name>
<evidence type="ECO:0000313" key="3">
    <source>
        <dbReference type="Proteomes" id="UP000646579"/>
    </source>
</evidence>
<proteinExistence type="predicted"/>
<dbReference type="RefSeq" id="WP_244639897.1">
    <property type="nucleotide sequence ID" value="NZ_BMZE01000001.1"/>
</dbReference>
<protein>
    <submittedName>
        <fullName evidence="2">Urea carboxylase</fullName>
    </submittedName>
</protein>
<evidence type="ECO:0000313" key="2">
    <source>
        <dbReference type="EMBL" id="GHA13678.1"/>
    </source>
</evidence>
<organism evidence="2 3">
    <name type="scientific">Devosia pacifica</name>
    <dbReference type="NCBI Taxonomy" id="1335967"/>
    <lineage>
        <taxon>Bacteria</taxon>
        <taxon>Pseudomonadati</taxon>
        <taxon>Pseudomonadota</taxon>
        <taxon>Alphaproteobacteria</taxon>
        <taxon>Hyphomicrobiales</taxon>
        <taxon>Devosiaceae</taxon>
        <taxon>Devosia</taxon>
    </lineage>
</organism>
<sequence length="274" mass="29734">MSKMDTQTLIAKNRERYEALKAAGTDQSPKAMPQPTALGEARINDDDVIFAETIPGGWYANYRLKTGERLRLENTEGTAAAALLAWNAADTSERLNHADSIKVQWTSKLAKGRVVFSDMGRVLLSIVEDSSGAHDVLAGGLNKAGVAAKYGDDPDLRNTRTNMILAAAKFGLDPRDIPPLLTFFAPVSVAEGGELSWRDGIRKPGDFIEVRAEMDLLVAVSNCPHPLDPSPDYAPGPLGVTVLKAKDIEAEDFCRTATPEAVRGFENTDTYRNM</sequence>
<reference evidence="2" key="1">
    <citation type="journal article" date="2014" name="Int. J. Syst. Evol. Microbiol.">
        <title>Complete genome sequence of Corynebacterium casei LMG S-19264T (=DSM 44701T), isolated from a smear-ripened cheese.</title>
        <authorList>
            <consortium name="US DOE Joint Genome Institute (JGI-PGF)"/>
            <person name="Walter F."/>
            <person name="Albersmeier A."/>
            <person name="Kalinowski J."/>
            <person name="Ruckert C."/>
        </authorList>
    </citation>
    <scope>NUCLEOTIDE SEQUENCE</scope>
    <source>
        <strain evidence="2">KCTC 32437</strain>
    </source>
</reference>
<dbReference type="InterPro" id="IPR018959">
    <property type="entry name" value="DUF1989"/>
</dbReference>
<dbReference type="PANTHER" id="PTHR31527:SF0">
    <property type="entry name" value="RE64534P"/>
    <property type="match status" value="1"/>
</dbReference>
<evidence type="ECO:0000259" key="1">
    <source>
        <dbReference type="Pfam" id="PF09347"/>
    </source>
</evidence>
<comment type="caution">
    <text evidence="2">The sequence shown here is derived from an EMBL/GenBank/DDBJ whole genome shotgun (WGS) entry which is preliminary data.</text>
</comment>
<feature type="domain" description="DUF1989" evidence="1">
    <location>
        <begin position="52"/>
        <end position="217"/>
    </location>
</feature>
<reference evidence="2" key="2">
    <citation type="submission" date="2020-09" db="EMBL/GenBank/DDBJ databases">
        <authorList>
            <person name="Sun Q."/>
            <person name="Kim S."/>
        </authorList>
    </citation>
    <scope>NUCLEOTIDE SEQUENCE</scope>
    <source>
        <strain evidence="2">KCTC 32437</strain>
    </source>
</reference>
<dbReference type="NCBIfam" id="TIGR03425">
    <property type="entry name" value="urea_degr_2"/>
    <property type="match status" value="1"/>
</dbReference>
<dbReference type="Proteomes" id="UP000646579">
    <property type="component" value="Unassembled WGS sequence"/>
</dbReference>
<dbReference type="InterPro" id="IPR017792">
    <property type="entry name" value="UAAP1"/>
</dbReference>
<keyword evidence="3" id="KW-1185">Reference proteome</keyword>
<dbReference type="AlphaFoldDB" id="A0A918VMR7"/>